<reference evidence="2" key="1">
    <citation type="journal article" date="2021" name="Proc. Natl. Acad. Sci. U.S.A.">
        <title>A Catalog of Tens of Thousands of Viruses from Human Metagenomes Reveals Hidden Associations with Chronic Diseases.</title>
        <authorList>
            <person name="Tisza M.J."/>
            <person name="Buck C.B."/>
        </authorList>
    </citation>
    <scope>NUCLEOTIDE SEQUENCE</scope>
    <source>
        <strain evidence="2">CtOCb13</strain>
    </source>
</reference>
<proteinExistence type="predicted"/>
<accession>A0A8S5Q0Y7</accession>
<evidence type="ECO:0000256" key="1">
    <source>
        <dbReference type="SAM" id="Coils"/>
    </source>
</evidence>
<keyword evidence="1" id="KW-0175">Coiled coil</keyword>
<name>A0A8S5Q0Y7_9CAUD</name>
<feature type="coiled-coil region" evidence="1">
    <location>
        <begin position="2"/>
        <end position="29"/>
    </location>
</feature>
<sequence length="55" mass="6633">MVNYENMSVEELEEERDRLEAELQQSDDDDEINYLTGQIEEIEDILDSFYPTDWD</sequence>
<organism evidence="2">
    <name type="scientific">Siphoviridae sp. ctOCb13</name>
    <dbReference type="NCBI Taxonomy" id="2825477"/>
    <lineage>
        <taxon>Viruses</taxon>
        <taxon>Duplodnaviria</taxon>
        <taxon>Heunggongvirae</taxon>
        <taxon>Uroviricota</taxon>
        <taxon>Caudoviricetes</taxon>
    </lineage>
</organism>
<dbReference type="EMBL" id="BK015555">
    <property type="protein sequence ID" value="DAE12656.1"/>
    <property type="molecule type" value="Genomic_DNA"/>
</dbReference>
<evidence type="ECO:0000313" key="2">
    <source>
        <dbReference type="EMBL" id="DAE12656.1"/>
    </source>
</evidence>
<protein>
    <submittedName>
        <fullName evidence="2">Uncharacterized protein</fullName>
    </submittedName>
</protein>